<organism evidence="4 5">
    <name type="scientific">Aplosporella prunicola CBS 121167</name>
    <dbReference type="NCBI Taxonomy" id="1176127"/>
    <lineage>
        <taxon>Eukaryota</taxon>
        <taxon>Fungi</taxon>
        <taxon>Dikarya</taxon>
        <taxon>Ascomycota</taxon>
        <taxon>Pezizomycotina</taxon>
        <taxon>Dothideomycetes</taxon>
        <taxon>Dothideomycetes incertae sedis</taxon>
        <taxon>Botryosphaeriales</taxon>
        <taxon>Aplosporellaceae</taxon>
        <taxon>Aplosporella</taxon>
    </lineage>
</organism>
<evidence type="ECO:0000313" key="4">
    <source>
        <dbReference type="EMBL" id="KAF2142794.1"/>
    </source>
</evidence>
<dbReference type="SUPFAM" id="SSF53254">
    <property type="entry name" value="Phosphoglycerate mutase-like"/>
    <property type="match status" value="1"/>
</dbReference>
<dbReference type="EMBL" id="ML995483">
    <property type="protein sequence ID" value="KAF2142794.1"/>
    <property type="molecule type" value="Genomic_DNA"/>
</dbReference>
<reference evidence="4" key="1">
    <citation type="journal article" date="2020" name="Stud. Mycol.">
        <title>101 Dothideomycetes genomes: a test case for predicting lifestyles and emergence of pathogens.</title>
        <authorList>
            <person name="Haridas S."/>
            <person name="Albert R."/>
            <person name="Binder M."/>
            <person name="Bloem J."/>
            <person name="Labutti K."/>
            <person name="Salamov A."/>
            <person name="Andreopoulos B."/>
            <person name="Baker S."/>
            <person name="Barry K."/>
            <person name="Bills G."/>
            <person name="Bluhm B."/>
            <person name="Cannon C."/>
            <person name="Castanera R."/>
            <person name="Culley D."/>
            <person name="Daum C."/>
            <person name="Ezra D."/>
            <person name="Gonzalez J."/>
            <person name="Henrissat B."/>
            <person name="Kuo A."/>
            <person name="Liang C."/>
            <person name="Lipzen A."/>
            <person name="Lutzoni F."/>
            <person name="Magnuson J."/>
            <person name="Mondo S."/>
            <person name="Nolan M."/>
            <person name="Ohm R."/>
            <person name="Pangilinan J."/>
            <person name="Park H.-J."/>
            <person name="Ramirez L."/>
            <person name="Alfaro M."/>
            <person name="Sun H."/>
            <person name="Tritt A."/>
            <person name="Yoshinaga Y."/>
            <person name="Zwiers L.-H."/>
            <person name="Turgeon B."/>
            <person name="Goodwin S."/>
            <person name="Spatafora J."/>
            <person name="Crous P."/>
            <person name="Grigoriev I."/>
        </authorList>
    </citation>
    <scope>NUCLEOTIDE SEQUENCE</scope>
    <source>
        <strain evidence="4">CBS 121167</strain>
    </source>
</reference>
<evidence type="ECO:0008006" key="6">
    <source>
        <dbReference type="Google" id="ProtNLM"/>
    </source>
</evidence>
<feature type="transmembrane region" description="Helical" evidence="2">
    <location>
        <begin position="431"/>
        <end position="455"/>
    </location>
</feature>
<keyword evidence="2" id="KW-0812">Transmembrane</keyword>
<feature type="chain" id="PRO_5025394702" description="Phosphoglycerate mutase-like protein" evidence="3">
    <location>
        <begin position="23"/>
        <end position="481"/>
    </location>
</feature>
<dbReference type="Proteomes" id="UP000799438">
    <property type="component" value="Unassembled WGS sequence"/>
</dbReference>
<feature type="signal peptide" evidence="3">
    <location>
        <begin position="1"/>
        <end position="22"/>
    </location>
</feature>
<dbReference type="GO" id="GO:0016791">
    <property type="term" value="F:phosphatase activity"/>
    <property type="evidence" value="ECO:0007669"/>
    <property type="project" value="TreeGrafter"/>
</dbReference>
<dbReference type="CDD" id="cd07061">
    <property type="entry name" value="HP_HAP_like"/>
    <property type="match status" value="1"/>
</dbReference>
<dbReference type="InterPro" id="IPR050645">
    <property type="entry name" value="Histidine_acid_phosphatase"/>
</dbReference>
<dbReference type="RefSeq" id="XP_033398506.1">
    <property type="nucleotide sequence ID" value="XM_033540290.1"/>
</dbReference>
<evidence type="ECO:0000256" key="3">
    <source>
        <dbReference type="SAM" id="SignalP"/>
    </source>
</evidence>
<evidence type="ECO:0000256" key="2">
    <source>
        <dbReference type="SAM" id="Phobius"/>
    </source>
</evidence>
<evidence type="ECO:0000313" key="5">
    <source>
        <dbReference type="Proteomes" id="UP000799438"/>
    </source>
</evidence>
<sequence>MHFSAATTAATLLASALPVSTAAETVLGAYIFHRHGDRTPKALKPANLTDLGYAQVHSSGQYWRNRYVASDADYKISGLNTDIVKQAQITAVAPDDDVLQNSALGFLQGLYPPVGSSLSSQTLRNGSNVTAPLNGYQLIPVGKTSTGSGSEDASWLQDTSACQKAETSSNNYFKSAEYQSLLDSTKDFYQTLMPVVNGTFDSDYVSFKNAYVVWDLINVAEIHNTTINSSDILTNATLTQVRTLADTHEWGLAYNSSDTIRGMAGMQLAGEILSGLNTTIAGRGASKLNVQFGSYGTFMSFFGLMGLQDTNADFYGVADYASAMSFELYTNSSGADGSAFPSSEEDIYVRFLFHNGTASAASPAVQYPIFGKSDGLSWPAFNKEMNKFAVSSTDKWCEVCGNTAGSCAATASGSSASAQAKKSDNGISRPVAGVIGAMVTLAVILGLEALFMLLGGFRLAKKGSKSAAGVPGESVEPKTAA</sequence>
<dbReference type="InterPro" id="IPR029033">
    <property type="entry name" value="His_PPase_superfam"/>
</dbReference>
<dbReference type="PANTHER" id="PTHR11567">
    <property type="entry name" value="ACID PHOSPHATASE-RELATED"/>
    <property type="match status" value="1"/>
</dbReference>
<name>A0A6A6BHR4_9PEZI</name>
<dbReference type="AlphaFoldDB" id="A0A6A6BHR4"/>
<keyword evidence="3" id="KW-0732">Signal</keyword>
<keyword evidence="2" id="KW-0472">Membrane</keyword>
<gene>
    <name evidence="4" type="ORF">K452DRAFT_286423</name>
</gene>
<protein>
    <recommendedName>
        <fullName evidence="6">Phosphoglycerate mutase-like protein</fullName>
    </recommendedName>
</protein>
<keyword evidence="5" id="KW-1185">Reference proteome</keyword>
<dbReference type="Pfam" id="PF00328">
    <property type="entry name" value="His_Phos_2"/>
    <property type="match status" value="1"/>
</dbReference>
<evidence type="ECO:0000256" key="1">
    <source>
        <dbReference type="ARBA" id="ARBA00005375"/>
    </source>
</evidence>
<accession>A0A6A6BHR4</accession>
<comment type="similarity">
    <text evidence="1">Belongs to the histidine acid phosphatase family.</text>
</comment>
<dbReference type="InterPro" id="IPR000560">
    <property type="entry name" value="His_Pase_clade-2"/>
</dbReference>
<dbReference type="OrthoDB" id="258392at2759"/>
<dbReference type="GeneID" id="54297786"/>
<keyword evidence="2" id="KW-1133">Transmembrane helix</keyword>
<proteinExistence type="inferred from homology"/>
<dbReference type="Gene3D" id="3.40.50.1240">
    <property type="entry name" value="Phosphoglycerate mutase-like"/>
    <property type="match status" value="1"/>
</dbReference>
<dbReference type="PANTHER" id="PTHR11567:SF142">
    <property type="entry name" value="PHOSPHOGLYCERATE MUTASE-LIKE PROTEIN"/>
    <property type="match status" value="1"/>
</dbReference>